<protein>
    <submittedName>
        <fullName evidence="2">Uncharacterized protein</fullName>
    </submittedName>
</protein>
<sequence>MSSGIWRKRPVANQVASQPQREPRAALSVLVEVHVDKVLAVPECGAPGVPLVSLRLLVFLVVAALERRLRILAEGLEAFLAVSVQGHLPGRDRNSFTGTHLSLCSGVRAGKLSSAVAQLRMVVRRWPSQKANVPRLLGGANSAREHRRRKSRELVSSTALPTLGSVMRRKGNSAQDCRPRTRCANYRAP</sequence>
<evidence type="ECO:0000256" key="1">
    <source>
        <dbReference type="SAM" id="MobiDB-lite"/>
    </source>
</evidence>
<feature type="region of interest" description="Disordered" evidence="1">
    <location>
        <begin position="138"/>
        <end position="189"/>
    </location>
</feature>
<accession>A0A224YAI1</accession>
<reference evidence="2" key="1">
    <citation type="journal article" date="2017" name="Parasit. Vectors">
        <title>Sialotranscriptomics of Rhipicephalus zambeziensis reveals intricate expression profiles of secretory proteins and suggests tight temporal transcriptional regulation during blood-feeding.</title>
        <authorList>
            <person name="de Castro M.H."/>
            <person name="de Klerk D."/>
            <person name="Pienaar R."/>
            <person name="Rees D.J.G."/>
            <person name="Mans B.J."/>
        </authorList>
    </citation>
    <scope>NUCLEOTIDE SEQUENCE</scope>
    <source>
        <tissue evidence="2">Salivary glands</tissue>
    </source>
</reference>
<dbReference type="AlphaFoldDB" id="A0A224YAI1"/>
<organism evidence="2">
    <name type="scientific">Rhipicephalus zambeziensis</name>
    <dbReference type="NCBI Taxonomy" id="60191"/>
    <lineage>
        <taxon>Eukaryota</taxon>
        <taxon>Metazoa</taxon>
        <taxon>Ecdysozoa</taxon>
        <taxon>Arthropoda</taxon>
        <taxon>Chelicerata</taxon>
        <taxon>Arachnida</taxon>
        <taxon>Acari</taxon>
        <taxon>Parasitiformes</taxon>
        <taxon>Ixodida</taxon>
        <taxon>Ixodoidea</taxon>
        <taxon>Ixodidae</taxon>
        <taxon>Rhipicephalinae</taxon>
        <taxon>Rhipicephalus</taxon>
        <taxon>Rhipicephalus</taxon>
    </lineage>
</organism>
<name>A0A224YAI1_9ACAR</name>
<proteinExistence type="predicted"/>
<dbReference type="EMBL" id="GFPF01003521">
    <property type="protein sequence ID" value="MAA14667.1"/>
    <property type="molecule type" value="Transcribed_RNA"/>
</dbReference>
<evidence type="ECO:0000313" key="2">
    <source>
        <dbReference type="EMBL" id="MAA14667.1"/>
    </source>
</evidence>